<name>A0A2G1QRF6_9HYPH</name>
<sequence>MLKFVNVVVGSVGILMVSLPDSSAATYRDITLGGVNLTAWCQKQFGKEFKAKLIEKNAGGWTCEQSAGNRRPISVKNACKMQYGKRAYKAKAIRWSDPYSWRCFARERVPTMKGVDLTPWCKKTYGEEFKAKLIGKTAGDWTCEQSAGNRRPILVKSACRLQYGKKVYDAKALNWNDPYSWKCMMP</sequence>
<accession>A0A2G1QRF6</accession>
<dbReference type="OrthoDB" id="3697039at2"/>
<keyword evidence="2" id="KW-1185">Reference proteome</keyword>
<dbReference type="AlphaFoldDB" id="A0A2G1QRF6"/>
<evidence type="ECO:0000313" key="2">
    <source>
        <dbReference type="Proteomes" id="UP000221168"/>
    </source>
</evidence>
<reference evidence="1 2" key="1">
    <citation type="submission" date="2017-10" db="EMBL/GenBank/DDBJ databases">
        <title>Sedimentibacterium mangrovi gen. nov., sp. nov., a novel member of family Phyllobacteriacea isolated from mangrove sediment.</title>
        <authorList>
            <person name="Liao H."/>
            <person name="Tian Y."/>
        </authorList>
    </citation>
    <scope>NUCLEOTIDE SEQUENCE [LARGE SCALE GENOMIC DNA]</scope>
    <source>
        <strain evidence="1 2">X9-2-2</strain>
    </source>
</reference>
<evidence type="ECO:0000313" key="1">
    <source>
        <dbReference type="EMBL" id="PHP67788.1"/>
    </source>
</evidence>
<protein>
    <submittedName>
        <fullName evidence="1">Uncharacterized protein</fullName>
    </submittedName>
</protein>
<proteinExistence type="predicted"/>
<gene>
    <name evidence="1" type="ORF">CSC94_08915</name>
</gene>
<organism evidence="1 2">
    <name type="scientific">Zhengella mangrovi</name>
    <dbReference type="NCBI Taxonomy" id="1982044"/>
    <lineage>
        <taxon>Bacteria</taxon>
        <taxon>Pseudomonadati</taxon>
        <taxon>Pseudomonadota</taxon>
        <taxon>Alphaproteobacteria</taxon>
        <taxon>Hyphomicrobiales</taxon>
        <taxon>Notoacmeibacteraceae</taxon>
        <taxon>Zhengella</taxon>
    </lineage>
</organism>
<dbReference type="Proteomes" id="UP000221168">
    <property type="component" value="Unassembled WGS sequence"/>
</dbReference>
<dbReference type="EMBL" id="PDVP01000003">
    <property type="protein sequence ID" value="PHP67788.1"/>
    <property type="molecule type" value="Genomic_DNA"/>
</dbReference>
<dbReference type="RefSeq" id="WP_099305955.1">
    <property type="nucleotide sequence ID" value="NZ_PDVP01000003.1"/>
</dbReference>
<comment type="caution">
    <text evidence="1">The sequence shown here is derived from an EMBL/GenBank/DDBJ whole genome shotgun (WGS) entry which is preliminary data.</text>
</comment>